<sequence length="616" mass="70114">MSDILFEIRNLTYSNSEGNIDDISLNLVNNEIHALVVKSSSEQSILIESLINLQENQSVDGTFRIKGKLLNNRTIDRNTLALLHQKPKLINDFTVAENLSLGSIPTRGFLPFVHWRKVKQKAKDILEKTDFELNHKTKAKNLSKENKRIVNILSVLLRNPEMIVMHEPMEGLSAKNASKLMKIIQQYKDDGGSILYITKQWEEALKIADRISILSKGKIKDEMAADIAKKDPQRLLRQLEDYNYKDRDGVKDDETQNVLEAVFKAAEFLTSEYELKDVLLLLAKEVTKVMGADGCSISLIDEQTWSIIDRFEFKKKQELQAQLKKDAIIKIARENGIYYTSQHNRVFTSLFEKIDNVKTVICIPVLIKSQVTGIIQMFYEDFYVYSKDESKYLSAFARHAAIAIEDTRLMGRSALLQESHHRIKNNLQSIVGLIALQKRFVDKHPENSVEETLDNIISRVKSIAAVHDLLSKDKLGRSIINVKDIIEAIVSFNNVDPNIIINLDLENIFIPYNKASSIALIINELLTNCYKHAFRERETGIISIVCKRIHDSVELSVSDNGRGIPEDFDLNKLDSLGLTILKGIVTSEFRGEMEITGEGGTNIISRFPTERIFLHK</sequence>
<keyword evidence="2" id="KW-0808">Transferase</keyword>
<organism evidence="10 11">
    <name type="scientific">Halalkalibacter alkaliphilus</name>
    <dbReference type="NCBI Taxonomy" id="2917993"/>
    <lineage>
        <taxon>Bacteria</taxon>
        <taxon>Bacillati</taxon>
        <taxon>Bacillota</taxon>
        <taxon>Bacilli</taxon>
        <taxon>Bacillales</taxon>
        <taxon>Bacillaceae</taxon>
        <taxon>Halalkalibacter</taxon>
    </lineage>
</organism>
<keyword evidence="4" id="KW-0547">Nucleotide-binding</keyword>
<dbReference type="Pfam" id="PF13492">
    <property type="entry name" value="GAF_3"/>
    <property type="match status" value="1"/>
</dbReference>
<dbReference type="SMART" id="SM00387">
    <property type="entry name" value="HATPase_c"/>
    <property type="match status" value="1"/>
</dbReference>
<feature type="domain" description="ABC transporter" evidence="9">
    <location>
        <begin position="4"/>
        <end position="241"/>
    </location>
</feature>
<evidence type="ECO:0000259" key="8">
    <source>
        <dbReference type="PROSITE" id="PS50109"/>
    </source>
</evidence>
<dbReference type="PANTHER" id="PTHR43790:SF9">
    <property type="entry name" value="GALACTOFURANOSE TRANSPORTER ATP-BINDING PROTEIN YTFR"/>
    <property type="match status" value="1"/>
</dbReference>
<dbReference type="InterPro" id="IPR029016">
    <property type="entry name" value="GAF-like_dom_sf"/>
</dbReference>
<dbReference type="Gene3D" id="3.30.450.40">
    <property type="match status" value="1"/>
</dbReference>
<dbReference type="Gene3D" id="3.30.565.10">
    <property type="entry name" value="Histidine kinase-like ATPase, C-terminal domain"/>
    <property type="match status" value="1"/>
</dbReference>
<dbReference type="AlphaFoldDB" id="A0A9X2A4Q8"/>
<evidence type="ECO:0000256" key="4">
    <source>
        <dbReference type="ARBA" id="ARBA00022741"/>
    </source>
</evidence>
<dbReference type="Pfam" id="PF00005">
    <property type="entry name" value="ABC_tran"/>
    <property type="match status" value="1"/>
</dbReference>
<dbReference type="Pfam" id="PF07568">
    <property type="entry name" value="HisKA_2"/>
    <property type="match status" value="1"/>
</dbReference>
<dbReference type="InterPro" id="IPR005467">
    <property type="entry name" value="His_kinase_dom"/>
</dbReference>
<dbReference type="GO" id="GO:0005524">
    <property type="term" value="F:ATP binding"/>
    <property type="evidence" value="ECO:0007669"/>
    <property type="project" value="UniProtKB-KW"/>
</dbReference>
<keyword evidence="1" id="KW-0813">Transport</keyword>
<dbReference type="InterPro" id="IPR050107">
    <property type="entry name" value="ABC_carbohydrate_import_ATPase"/>
</dbReference>
<dbReference type="InterPro" id="IPR003439">
    <property type="entry name" value="ABC_transporter-like_ATP-bd"/>
</dbReference>
<comment type="caution">
    <text evidence="10">The sequence shown here is derived from an EMBL/GenBank/DDBJ whole genome shotgun (WGS) entry which is preliminary data.</text>
</comment>
<dbReference type="EMBL" id="JAKRYL010000005">
    <property type="protein sequence ID" value="MCL7746843.1"/>
    <property type="molecule type" value="Genomic_DNA"/>
</dbReference>
<gene>
    <name evidence="10" type="ORF">MF646_06875</name>
</gene>
<keyword evidence="6 10" id="KW-0067">ATP-binding</keyword>
<evidence type="ECO:0000256" key="2">
    <source>
        <dbReference type="ARBA" id="ARBA00022679"/>
    </source>
</evidence>
<dbReference type="Gene3D" id="3.40.50.300">
    <property type="entry name" value="P-loop containing nucleotide triphosphate hydrolases"/>
    <property type="match status" value="1"/>
</dbReference>
<dbReference type="Proteomes" id="UP001139150">
    <property type="component" value="Unassembled WGS sequence"/>
</dbReference>
<dbReference type="SUPFAM" id="SSF55874">
    <property type="entry name" value="ATPase domain of HSP90 chaperone/DNA topoisomerase II/histidine kinase"/>
    <property type="match status" value="1"/>
</dbReference>
<dbReference type="RefSeq" id="WP_250095751.1">
    <property type="nucleotide sequence ID" value="NZ_JAKRYL010000005.1"/>
</dbReference>
<protein>
    <submittedName>
        <fullName evidence="10">ATP-binding cassette domain-containing protein</fullName>
    </submittedName>
</protein>
<dbReference type="Pfam" id="PF02518">
    <property type="entry name" value="HATPase_c"/>
    <property type="match status" value="1"/>
</dbReference>
<dbReference type="InterPro" id="IPR011495">
    <property type="entry name" value="Sig_transdc_His_kin_sub2_dim/P"/>
</dbReference>
<keyword evidence="5" id="KW-0418">Kinase</keyword>
<evidence type="ECO:0000259" key="9">
    <source>
        <dbReference type="PROSITE" id="PS50893"/>
    </source>
</evidence>
<evidence type="ECO:0000256" key="5">
    <source>
        <dbReference type="ARBA" id="ARBA00022777"/>
    </source>
</evidence>
<dbReference type="SUPFAM" id="SSF55781">
    <property type="entry name" value="GAF domain-like"/>
    <property type="match status" value="1"/>
</dbReference>
<evidence type="ECO:0000256" key="3">
    <source>
        <dbReference type="ARBA" id="ARBA00022737"/>
    </source>
</evidence>
<evidence type="ECO:0000256" key="1">
    <source>
        <dbReference type="ARBA" id="ARBA00022448"/>
    </source>
</evidence>
<dbReference type="PROSITE" id="PS50109">
    <property type="entry name" value="HIS_KIN"/>
    <property type="match status" value="1"/>
</dbReference>
<keyword evidence="7" id="KW-0902">Two-component regulatory system</keyword>
<dbReference type="GO" id="GO:0000160">
    <property type="term" value="P:phosphorelay signal transduction system"/>
    <property type="evidence" value="ECO:0007669"/>
    <property type="project" value="UniProtKB-KW"/>
</dbReference>
<dbReference type="InterPro" id="IPR003018">
    <property type="entry name" value="GAF"/>
</dbReference>
<evidence type="ECO:0000313" key="11">
    <source>
        <dbReference type="Proteomes" id="UP001139150"/>
    </source>
</evidence>
<dbReference type="InterPro" id="IPR027417">
    <property type="entry name" value="P-loop_NTPase"/>
</dbReference>
<dbReference type="GO" id="GO:0016301">
    <property type="term" value="F:kinase activity"/>
    <property type="evidence" value="ECO:0007669"/>
    <property type="project" value="UniProtKB-KW"/>
</dbReference>
<dbReference type="SMART" id="SM00065">
    <property type="entry name" value="GAF"/>
    <property type="match status" value="1"/>
</dbReference>
<proteinExistence type="predicted"/>
<dbReference type="PROSITE" id="PS50893">
    <property type="entry name" value="ABC_TRANSPORTER_2"/>
    <property type="match status" value="1"/>
</dbReference>
<keyword evidence="11" id="KW-1185">Reference proteome</keyword>
<reference evidence="10" key="1">
    <citation type="submission" date="2022-02" db="EMBL/GenBank/DDBJ databases">
        <title>Halalkalibacter sp. nov. isolated from Lonar Lake, India.</title>
        <authorList>
            <person name="Joshi A."/>
            <person name="Thite S."/>
            <person name="Lodha T."/>
        </authorList>
    </citation>
    <scope>NUCLEOTIDE SEQUENCE</scope>
    <source>
        <strain evidence="10">MEB205</strain>
    </source>
</reference>
<keyword evidence="3" id="KW-0677">Repeat</keyword>
<dbReference type="InterPro" id="IPR003594">
    <property type="entry name" value="HATPase_dom"/>
</dbReference>
<evidence type="ECO:0000256" key="7">
    <source>
        <dbReference type="ARBA" id="ARBA00023012"/>
    </source>
</evidence>
<evidence type="ECO:0000313" key="10">
    <source>
        <dbReference type="EMBL" id="MCL7746843.1"/>
    </source>
</evidence>
<dbReference type="InterPro" id="IPR036890">
    <property type="entry name" value="HATPase_C_sf"/>
</dbReference>
<feature type="domain" description="Histidine kinase" evidence="8">
    <location>
        <begin position="418"/>
        <end position="611"/>
    </location>
</feature>
<accession>A0A9X2A4Q8</accession>
<name>A0A9X2A4Q8_9BACI</name>
<dbReference type="SUPFAM" id="SSF52540">
    <property type="entry name" value="P-loop containing nucleoside triphosphate hydrolases"/>
    <property type="match status" value="1"/>
</dbReference>
<evidence type="ECO:0000256" key="6">
    <source>
        <dbReference type="ARBA" id="ARBA00022840"/>
    </source>
</evidence>
<dbReference type="GO" id="GO:0016887">
    <property type="term" value="F:ATP hydrolysis activity"/>
    <property type="evidence" value="ECO:0007669"/>
    <property type="project" value="InterPro"/>
</dbReference>
<dbReference type="PANTHER" id="PTHR43790">
    <property type="entry name" value="CARBOHYDRATE TRANSPORT ATP-BINDING PROTEIN MG119-RELATED"/>
    <property type="match status" value="1"/>
</dbReference>